<keyword evidence="2" id="KW-1185">Reference proteome</keyword>
<reference evidence="3" key="1">
    <citation type="submission" date="2025-08" db="UniProtKB">
        <authorList>
            <consortium name="RefSeq"/>
        </authorList>
    </citation>
    <scope>IDENTIFICATION</scope>
    <source>
        <tissue evidence="3">Whole organism</tissue>
    </source>
</reference>
<dbReference type="Proteomes" id="UP000694843">
    <property type="component" value="Unplaced"/>
</dbReference>
<name>A0A8B7MZB7_HYAAZ</name>
<feature type="region of interest" description="Disordered" evidence="1">
    <location>
        <begin position="1086"/>
        <end position="1106"/>
    </location>
</feature>
<evidence type="ECO:0000313" key="3">
    <source>
        <dbReference type="RefSeq" id="XP_018006613.1"/>
    </source>
</evidence>
<dbReference type="OrthoDB" id="6362378at2759"/>
<dbReference type="KEGG" id="hazt:108664524"/>
<feature type="compositionally biased region" description="Acidic residues" evidence="1">
    <location>
        <begin position="791"/>
        <end position="816"/>
    </location>
</feature>
<proteinExistence type="predicted"/>
<protein>
    <submittedName>
        <fullName evidence="3">Uncharacterized protein LOC108664524</fullName>
    </submittedName>
</protein>
<sequence length="1280" mass="143928">MESSNRNNLIHSDPTAKIDGIMFISGYVMSIKDDGTAGILSVRGGGGKFVLFQLSHFYVNKKRVESPHNLFTFLDRRSYLNLFIEDMGEERMIVTFKVRYKSVLCWVGPQNMVPDVGPYSEFWRRWGTLSNELTVQSRYDVYVDVPTASMVEVSGLVYWCCETYGLVSIRCEKGRVKNVLFTADNFYINQKKFVLSENLAYPCADANVIAIAKPMPPVKIFGVLVQMEAVVVFLGKRPDFKLIYGKPEARKPNGVRLPEISKETNLLSKVKYIEENGANKSKASLIWADEDDSDEENLRQQITCAKVPEKKNIIETPNNVVRVASYLTGFFRGTNKGYLMFGNGDNACRFSPSQFFVNGLQFSTAEEVVRHLMSVNKPILHGYVVALERPMDVDPNLRTFWEAVCVWHGPAPQSLKTKINSLKKVPLKNIRDASKAGAVTREVMVDRSDLIAATPQTPFNDAMKKGRLAGFVLSCSASDAILTGFANSVYLTRERFYVHGKKYRGTSLLKFFLKTNEKVNTYIVPMQMKIVRGCAVFRRAICAWVGKEPAELQQMILNDKIYTNFEVSDAHEKRKDTFYYMVGHVQKMGETRGLIECVVDGSTVNVEFSVHELYKYGKKVSSRSILSMHSQVLLTSRWSVLAHCSTEPMKYGAEYTAVAVWHHDDQLLIFEDLQNKIPLWHKKLVDGKCSCSSRVAKLTEKAFSSVSKGVINETNQDAVAVGLKNQGLVWVQRNQMIVDGCVCYCSKIDEQRMCYVAFDSNRSPLYSWIGKITISNSACGSEDDLAHIDCTSDDSDAEHDDRDDLQEDNDDFDEEDVDGMRHNLAAIEMSEPSDPSDLFTIAMKTQSGHKASKTNQRKPSKVGQPELDRFSGRYVRGNIVNIEDELVVLSWHSDDFHGTIFIQLDIKHLYINGEPFKKTCYTKFSGAKVLMEHTCNLYINTIPESRYHGLLEICAVASAGWIGTKPIFLPPPGKQGPGVYDVNALRIAYSNPPHVTIEFNSYQSWLKYLETQRNNENTEPALNSSIYTKVFLENGSHVAQNKSNPSRSSVIQNVSNELRQESAKSAGRVGNSVVPAASVTVSRDKGAVKPPQNIMNNNPEPPGPSAPETIIYDFPIPRFTGYGRDEKDVHEELARKRAEYFAAISNDQLRSSQLLVFDTQPVPTVEASSDEPGFCGSIIELHPMMGRLKGNDDSQHFFKPGQFFLFGLTLDGIELYNILVEGMEVRYDTDEEGQLLTCWYGSRHPRPATPALLSAWCRDNFVSSETHDVMVARANERPNA</sequence>
<feature type="region of interest" description="Disordered" evidence="1">
    <location>
        <begin position="847"/>
        <end position="866"/>
    </location>
</feature>
<dbReference type="GeneID" id="108664524"/>
<dbReference type="RefSeq" id="XP_018006613.1">
    <property type="nucleotide sequence ID" value="XM_018151124.2"/>
</dbReference>
<evidence type="ECO:0000313" key="2">
    <source>
        <dbReference type="Proteomes" id="UP000694843"/>
    </source>
</evidence>
<evidence type="ECO:0000256" key="1">
    <source>
        <dbReference type="SAM" id="MobiDB-lite"/>
    </source>
</evidence>
<feature type="region of interest" description="Disordered" evidence="1">
    <location>
        <begin position="789"/>
        <end position="816"/>
    </location>
</feature>
<organism evidence="2 3">
    <name type="scientific">Hyalella azteca</name>
    <name type="common">Amphipod</name>
    <dbReference type="NCBI Taxonomy" id="294128"/>
    <lineage>
        <taxon>Eukaryota</taxon>
        <taxon>Metazoa</taxon>
        <taxon>Ecdysozoa</taxon>
        <taxon>Arthropoda</taxon>
        <taxon>Crustacea</taxon>
        <taxon>Multicrustacea</taxon>
        <taxon>Malacostraca</taxon>
        <taxon>Eumalacostraca</taxon>
        <taxon>Peracarida</taxon>
        <taxon>Amphipoda</taxon>
        <taxon>Senticaudata</taxon>
        <taxon>Talitrida</taxon>
        <taxon>Talitroidea</taxon>
        <taxon>Hyalellidae</taxon>
        <taxon>Hyalella</taxon>
    </lineage>
</organism>
<gene>
    <name evidence="3" type="primary">LOC108664524</name>
</gene>
<dbReference type="AlphaFoldDB" id="A0A8B7MZB7"/>
<feature type="compositionally biased region" description="Basic residues" evidence="1">
    <location>
        <begin position="850"/>
        <end position="860"/>
    </location>
</feature>
<accession>A0A8B7MZB7</accession>